<name>A0A835UJA2_VANPL</name>
<dbReference type="GO" id="GO:0016020">
    <property type="term" value="C:membrane"/>
    <property type="evidence" value="ECO:0007669"/>
    <property type="project" value="TreeGrafter"/>
</dbReference>
<accession>A0A835UJA2</accession>
<dbReference type="PANTHER" id="PTHR15048:SF0">
    <property type="entry name" value="STARCH-BINDING DOMAIN-CONTAINING PROTEIN 1"/>
    <property type="match status" value="1"/>
</dbReference>
<dbReference type="EMBL" id="JADCNM010000010">
    <property type="protein sequence ID" value="KAG0465234.1"/>
    <property type="molecule type" value="Genomic_DNA"/>
</dbReference>
<protein>
    <recommendedName>
        <fullName evidence="2">CBM20 domain-containing protein</fullName>
    </recommendedName>
</protein>
<feature type="compositionally biased region" description="Low complexity" evidence="1">
    <location>
        <begin position="240"/>
        <end position="254"/>
    </location>
</feature>
<dbReference type="SMART" id="SM01065">
    <property type="entry name" value="CBM_2"/>
    <property type="match status" value="1"/>
</dbReference>
<dbReference type="InterPro" id="IPR013783">
    <property type="entry name" value="Ig-like_fold"/>
</dbReference>
<organism evidence="3 4">
    <name type="scientific">Vanilla planifolia</name>
    <name type="common">Vanilla</name>
    <dbReference type="NCBI Taxonomy" id="51239"/>
    <lineage>
        <taxon>Eukaryota</taxon>
        <taxon>Viridiplantae</taxon>
        <taxon>Streptophyta</taxon>
        <taxon>Embryophyta</taxon>
        <taxon>Tracheophyta</taxon>
        <taxon>Spermatophyta</taxon>
        <taxon>Magnoliopsida</taxon>
        <taxon>Liliopsida</taxon>
        <taxon>Asparagales</taxon>
        <taxon>Orchidaceae</taxon>
        <taxon>Vanilloideae</taxon>
        <taxon>Vanilleae</taxon>
        <taxon>Vanilla</taxon>
    </lineage>
</organism>
<dbReference type="OrthoDB" id="550577at2759"/>
<feature type="region of interest" description="Disordered" evidence="1">
    <location>
        <begin position="216"/>
        <end position="254"/>
    </location>
</feature>
<dbReference type="Gene3D" id="2.60.40.10">
    <property type="entry name" value="Immunoglobulins"/>
    <property type="match status" value="1"/>
</dbReference>
<dbReference type="Pfam" id="PF00686">
    <property type="entry name" value="CBM_20"/>
    <property type="match status" value="1"/>
</dbReference>
<gene>
    <name evidence="3" type="ORF">HPP92_019398</name>
</gene>
<dbReference type="GO" id="GO:2001070">
    <property type="term" value="F:starch binding"/>
    <property type="evidence" value="ECO:0007669"/>
    <property type="project" value="InterPro"/>
</dbReference>
<evidence type="ECO:0000313" key="4">
    <source>
        <dbReference type="Proteomes" id="UP000639772"/>
    </source>
</evidence>
<evidence type="ECO:0000259" key="2">
    <source>
        <dbReference type="PROSITE" id="PS51166"/>
    </source>
</evidence>
<comment type="caution">
    <text evidence="3">The sequence shown here is derived from an EMBL/GenBank/DDBJ whole genome shotgun (WGS) entry which is preliminary data.</text>
</comment>
<dbReference type="PROSITE" id="PS51166">
    <property type="entry name" value="CBM20"/>
    <property type="match status" value="1"/>
</dbReference>
<dbReference type="AlphaFoldDB" id="A0A835UJA2"/>
<evidence type="ECO:0000256" key="1">
    <source>
        <dbReference type="SAM" id="MobiDB-lite"/>
    </source>
</evidence>
<dbReference type="Proteomes" id="UP000639772">
    <property type="component" value="Chromosome 10"/>
</dbReference>
<proteinExistence type="predicted"/>
<dbReference type="SUPFAM" id="SSF49452">
    <property type="entry name" value="Starch-binding domain-like"/>
    <property type="match status" value="1"/>
</dbReference>
<sequence length="441" mass="48325">MDALKTHCSAFSPCAAIRGRCDALPSLVSSFRPPPSSCCWFPFVGASKEFRCTGYPSAYILNTASHLPFCLPSAVNESADDEAHAAPIQTYTYKPKTVHVKFMLQKDCDFGEQFLIVGDDAMLGSWDPLNAFPLEWSNGHIWTVELFKLLLRSTSGQVYWQPGPDRIIEARDTVNTIVVSEDWDDSEKQVISEETSAISSENGILMGSVLTNHVEETEEMNQKSNADEDANIDDEEKPSNLEQGPLLLPGLEHLPSNLEQGPLLLPGLEHLPSNLEEGPLLMPGLEHLPSNLKEGPLLVPGLEHLPSNLKEGSLLMPALEHHPSNLEDGPSLMPGLEHLPLSESGLAEVSNPPEQVEVTLPRGNIAVEGTMALSEEHVNDVQCDDSMEAASSCDALAEESTPAKCFREPNNYGWDFQWLKKLLPTIVFGQNHQLAECCSVI</sequence>
<feature type="compositionally biased region" description="Acidic residues" evidence="1">
    <location>
        <begin position="227"/>
        <end position="236"/>
    </location>
</feature>
<dbReference type="CDD" id="cd05467">
    <property type="entry name" value="CBM20"/>
    <property type="match status" value="1"/>
</dbReference>
<dbReference type="InterPro" id="IPR002044">
    <property type="entry name" value="CBM20"/>
</dbReference>
<feature type="domain" description="CBM20" evidence="2">
    <location>
        <begin position="92"/>
        <end position="185"/>
    </location>
</feature>
<dbReference type="InterPro" id="IPR013784">
    <property type="entry name" value="Carb-bd-like_fold"/>
</dbReference>
<reference evidence="3 4" key="1">
    <citation type="journal article" date="2020" name="Nat. Food">
        <title>A phased Vanilla planifolia genome enables genetic improvement of flavour and production.</title>
        <authorList>
            <person name="Hasing T."/>
            <person name="Tang H."/>
            <person name="Brym M."/>
            <person name="Khazi F."/>
            <person name="Huang T."/>
            <person name="Chambers A.H."/>
        </authorList>
    </citation>
    <scope>NUCLEOTIDE SEQUENCE [LARGE SCALE GENOMIC DNA]</scope>
    <source>
        <tissue evidence="3">Leaf</tissue>
    </source>
</reference>
<evidence type="ECO:0000313" key="3">
    <source>
        <dbReference type="EMBL" id="KAG0465234.1"/>
    </source>
</evidence>
<dbReference type="PANTHER" id="PTHR15048">
    <property type="entry name" value="STARCH-BINDING DOMAIN-CONTAINING PROTEIN 1"/>
    <property type="match status" value="1"/>
</dbReference>